<evidence type="ECO:0000313" key="4">
    <source>
        <dbReference type="Proteomes" id="UP001642484"/>
    </source>
</evidence>
<feature type="domain" description="SPX" evidence="2">
    <location>
        <begin position="1"/>
        <end position="213"/>
    </location>
</feature>
<dbReference type="Proteomes" id="UP001642484">
    <property type="component" value="Unassembled WGS sequence"/>
</dbReference>
<comment type="caution">
    <text evidence="3">The sequence shown here is derived from an EMBL/GenBank/DDBJ whole genome shotgun (WGS) entry which is preliminary data.</text>
</comment>
<reference evidence="3 4" key="1">
    <citation type="submission" date="2024-02" db="EMBL/GenBank/DDBJ databases">
        <authorList>
            <person name="Chen Y."/>
            <person name="Shah S."/>
            <person name="Dougan E. K."/>
            <person name="Thang M."/>
            <person name="Chan C."/>
        </authorList>
    </citation>
    <scope>NUCLEOTIDE SEQUENCE [LARGE SCALE GENOMIC DNA]</scope>
</reference>
<evidence type="ECO:0000259" key="2">
    <source>
        <dbReference type="PROSITE" id="PS51382"/>
    </source>
</evidence>
<keyword evidence="1" id="KW-0175">Coiled coil</keyword>
<organism evidence="3 4">
    <name type="scientific">Durusdinium trenchii</name>
    <dbReference type="NCBI Taxonomy" id="1381693"/>
    <lineage>
        <taxon>Eukaryota</taxon>
        <taxon>Sar</taxon>
        <taxon>Alveolata</taxon>
        <taxon>Dinophyceae</taxon>
        <taxon>Suessiales</taxon>
        <taxon>Symbiodiniaceae</taxon>
        <taxon>Durusdinium</taxon>
    </lineage>
</organism>
<proteinExistence type="predicted"/>
<name>A0ABP0SZS9_9DINO</name>
<dbReference type="PROSITE" id="PS51382">
    <property type="entry name" value="SPX"/>
    <property type="match status" value="1"/>
</dbReference>
<dbReference type="EMBL" id="CAXAMN010028861">
    <property type="protein sequence ID" value="CAK9117941.1"/>
    <property type="molecule type" value="Genomic_DNA"/>
</dbReference>
<accession>A0ABP0SZS9</accession>
<evidence type="ECO:0000313" key="3">
    <source>
        <dbReference type="EMBL" id="CAK9117941.1"/>
    </source>
</evidence>
<keyword evidence="4" id="KW-1185">Reference proteome</keyword>
<protein>
    <recommendedName>
        <fullName evidence="2">SPX domain-containing protein</fullName>
    </recommendedName>
</protein>
<feature type="coiled-coil region" evidence="1">
    <location>
        <begin position="61"/>
        <end position="88"/>
    </location>
</feature>
<sequence>MRFGRKLALQVTSDQSGAPYLSHKAMKEAINKTVRDLRLYQSRCQSLQNFKAGMILPEGEALPTMEELAKLEEQIKELDRDLFAIVDEDLEKIFFHVRQTEATLEPGLSQLQEQAMRCGLLMEDSVLKHLQDVLPITLESPAEICQRLIDMRMMQDPVAMAIGIHELILMYNTFLEQLDEHTQYLEINVAGFRKLLKRHEKQVPHMFHASKTPSLGFHKLVTKSSRQLIDITTMMWMSCSAVCPSSDILWSR</sequence>
<evidence type="ECO:0000256" key="1">
    <source>
        <dbReference type="SAM" id="Coils"/>
    </source>
</evidence>
<gene>
    <name evidence="3" type="ORF">CCMP2556_LOCUS55151</name>
</gene>
<dbReference type="InterPro" id="IPR004331">
    <property type="entry name" value="SPX_dom"/>
</dbReference>